<dbReference type="InterPro" id="IPR013154">
    <property type="entry name" value="ADH-like_N"/>
</dbReference>
<organism evidence="8 9">
    <name type="scientific">Micromonospora zhanjiangensis</name>
    <dbReference type="NCBI Taxonomy" id="1522057"/>
    <lineage>
        <taxon>Bacteria</taxon>
        <taxon>Bacillati</taxon>
        <taxon>Actinomycetota</taxon>
        <taxon>Actinomycetes</taxon>
        <taxon>Micromonosporales</taxon>
        <taxon>Micromonosporaceae</taxon>
        <taxon>Micromonospora</taxon>
    </lineage>
</organism>
<dbReference type="PROSITE" id="PS00059">
    <property type="entry name" value="ADH_ZINC"/>
    <property type="match status" value="1"/>
</dbReference>
<reference evidence="9" key="1">
    <citation type="journal article" date="2019" name="Int. J. Syst. Evol. Microbiol.">
        <title>The Global Catalogue of Microorganisms (GCM) 10K type strain sequencing project: providing services to taxonomists for standard genome sequencing and annotation.</title>
        <authorList>
            <consortium name="The Broad Institute Genomics Platform"/>
            <consortium name="The Broad Institute Genome Sequencing Center for Infectious Disease"/>
            <person name="Wu L."/>
            <person name="Ma J."/>
        </authorList>
    </citation>
    <scope>NUCLEOTIDE SEQUENCE [LARGE SCALE GENOMIC DNA]</scope>
    <source>
        <strain evidence="9">2902at01</strain>
    </source>
</reference>
<dbReference type="Gene3D" id="3.90.180.10">
    <property type="entry name" value="Medium-chain alcohol dehydrogenases, catalytic domain"/>
    <property type="match status" value="1"/>
</dbReference>
<dbReference type="CDD" id="cd08283">
    <property type="entry name" value="FDH_like_1"/>
    <property type="match status" value="1"/>
</dbReference>
<evidence type="ECO:0000256" key="4">
    <source>
        <dbReference type="ARBA" id="ARBA00023002"/>
    </source>
</evidence>
<feature type="domain" description="Alcohol dehydrogenase-like C-terminal" evidence="6">
    <location>
        <begin position="196"/>
        <end position="264"/>
    </location>
</feature>
<dbReference type="Gene3D" id="3.40.50.720">
    <property type="entry name" value="NAD(P)-binding Rossmann-like Domain"/>
    <property type="match status" value="1"/>
</dbReference>
<dbReference type="InterPro" id="IPR036291">
    <property type="entry name" value="NAD(P)-bd_dom_sf"/>
</dbReference>
<keyword evidence="2 5" id="KW-0479">Metal-binding</keyword>
<dbReference type="Pfam" id="PF00107">
    <property type="entry name" value="ADH_zinc_N"/>
    <property type="match status" value="1"/>
</dbReference>
<accession>A0ABV8KI82</accession>
<evidence type="ECO:0000256" key="5">
    <source>
        <dbReference type="RuleBase" id="RU361277"/>
    </source>
</evidence>
<dbReference type="GO" id="GO:0016491">
    <property type="term" value="F:oxidoreductase activity"/>
    <property type="evidence" value="ECO:0007669"/>
    <property type="project" value="UniProtKB-KW"/>
</dbReference>
<comment type="cofactor">
    <cofactor evidence="1 5">
        <name>Zn(2+)</name>
        <dbReference type="ChEBI" id="CHEBI:29105"/>
    </cofactor>
</comment>
<evidence type="ECO:0000313" key="9">
    <source>
        <dbReference type="Proteomes" id="UP001595868"/>
    </source>
</evidence>
<evidence type="ECO:0000256" key="1">
    <source>
        <dbReference type="ARBA" id="ARBA00001947"/>
    </source>
</evidence>
<dbReference type="InterPro" id="IPR011032">
    <property type="entry name" value="GroES-like_sf"/>
</dbReference>
<protein>
    <submittedName>
        <fullName evidence="8">Zinc-dependent alcohol dehydrogenase</fullName>
        <ecNumber evidence="8">1.1.1.-</ecNumber>
    </submittedName>
</protein>
<name>A0ABV8KI82_9ACTN</name>
<evidence type="ECO:0000259" key="7">
    <source>
        <dbReference type="Pfam" id="PF08240"/>
    </source>
</evidence>
<dbReference type="RefSeq" id="WP_377542907.1">
    <property type="nucleotide sequence ID" value="NZ_JBHSBN010000003.1"/>
</dbReference>
<dbReference type="Pfam" id="PF08240">
    <property type="entry name" value="ADH_N"/>
    <property type="match status" value="1"/>
</dbReference>
<keyword evidence="4 8" id="KW-0560">Oxidoreductase</keyword>
<evidence type="ECO:0000256" key="2">
    <source>
        <dbReference type="ARBA" id="ARBA00022723"/>
    </source>
</evidence>
<dbReference type="SUPFAM" id="SSF51735">
    <property type="entry name" value="NAD(P)-binding Rossmann-fold domains"/>
    <property type="match status" value="1"/>
</dbReference>
<comment type="caution">
    <text evidence="8">The sequence shown here is derived from an EMBL/GenBank/DDBJ whole genome shotgun (WGS) entry which is preliminary data.</text>
</comment>
<feature type="domain" description="Alcohol dehydrogenase-like N-terminal" evidence="7">
    <location>
        <begin position="25"/>
        <end position="156"/>
    </location>
</feature>
<comment type="similarity">
    <text evidence="5">Belongs to the zinc-containing alcohol dehydrogenase family.</text>
</comment>
<dbReference type="EMBL" id="JBHSBN010000003">
    <property type="protein sequence ID" value="MFC4105704.1"/>
    <property type="molecule type" value="Genomic_DNA"/>
</dbReference>
<keyword evidence="3 5" id="KW-0862">Zinc</keyword>
<evidence type="ECO:0000259" key="6">
    <source>
        <dbReference type="Pfam" id="PF00107"/>
    </source>
</evidence>
<evidence type="ECO:0000313" key="8">
    <source>
        <dbReference type="EMBL" id="MFC4105704.1"/>
    </source>
</evidence>
<dbReference type="PANTHER" id="PTHR42813">
    <property type="entry name" value="ZINC-TYPE ALCOHOL DEHYDROGENASE-LIKE"/>
    <property type="match status" value="1"/>
</dbReference>
<dbReference type="InterPro" id="IPR013149">
    <property type="entry name" value="ADH-like_C"/>
</dbReference>
<dbReference type="EC" id="1.1.1.-" evidence="8"/>
<proteinExistence type="inferred from homology"/>
<gene>
    <name evidence="8" type="ORF">ACFOX0_07120</name>
</gene>
<dbReference type="SUPFAM" id="SSF50129">
    <property type="entry name" value="GroES-like"/>
    <property type="match status" value="1"/>
</dbReference>
<dbReference type="Proteomes" id="UP001595868">
    <property type="component" value="Unassembled WGS sequence"/>
</dbReference>
<dbReference type="PANTHER" id="PTHR42813:SF2">
    <property type="entry name" value="DEHYDROGENASE, ZINC-CONTAINING, PUTATIVE (AFU_ORTHOLOGUE AFUA_2G02810)-RELATED"/>
    <property type="match status" value="1"/>
</dbReference>
<dbReference type="InterPro" id="IPR002328">
    <property type="entry name" value="ADH_Zn_CS"/>
</dbReference>
<evidence type="ECO:0000256" key="3">
    <source>
        <dbReference type="ARBA" id="ARBA00022833"/>
    </source>
</evidence>
<sequence>MKALCWVGADQLAVERIPDPGLRNAQDVIVKVRQSVTCGSDLHLLGGHVPFMQTGDVLGHEFVGEVVEVGRAVRRHRVGDRVVVCSFIACGQCWFCRHGLFSCCDNGNTSPGITELAWGHAPGGCFGYSAALGGFAGSHAEYVRVPYADQGAFRVPDEVTDDRALFASDAAPTGWMGADLGGVRPGDVVAVWGAGAVGQLAAQAAVLLGADRVIVIDRYDYRLAMVRRHLGADTIDYRSADIGAELRERTGGRGPDVCIEAVGLAAEDTGTRFLYDQVRQQLRIEADRPVAVREAIHACRKGGTVFVLGMFTGFVDRFPLGALMNKGLTVRGAQQHGQRYIPMLLGRMARDELRTEHLATHRLPLDRASDGYALFRDRADDCVRAVFEPGDRAG</sequence>
<keyword evidence="9" id="KW-1185">Reference proteome</keyword>